<protein>
    <submittedName>
        <fullName evidence="1">Uncharacterized protein</fullName>
    </submittedName>
</protein>
<dbReference type="Proteomes" id="UP000276133">
    <property type="component" value="Unassembled WGS sequence"/>
</dbReference>
<keyword evidence="2" id="KW-1185">Reference proteome</keyword>
<reference evidence="1 2" key="1">
    <citation type="journal article" date="2018" name="Sci. Rep.">
        <title>Genomic signatures of local adaptation to the degree of environmental predictability in rotifers.</title>
        <authorList>
            <person name="Franch-Gras L."/>
            <person name="Hahn C."/>
            <person name="Garcia-Roger E.M."/>
            <person name="Carmona M.J."/>
            <person name="Serra M."/>
            <person name="Gomez A."/>
        </authorList>
    </citation>
    <scope>NUCLEOTIDE SEQUENCE [LARGE SCALE GENOMIC DNA]</scope>
    <source>
        <strain evidence="1">HYR1</strain>
    </source>
</reference>
<dbReference type="AlphaFoldDB" id="A0A3M7TBK2"/>
<comment type="caution">
    <text evidence="1">The sequence shown here is derived from an EMBL/GenBank/DDBJ whole genome shotgun (WGS) entry which is preliminary data.</text>
</comment>
<organism evidence="1 2">
    <name type="scientific">Brachionus plicatilis</name>
    <name type="common">Marine rotifer</name>
    <name type="synonym">Brachionus muelleri</name>
    <dbReference type="NCBI Taxonomy" id="10195"/>
    <lineage>
        <taxon>Eukaryota</taxon>
        <taxon>Metazoa</taxon>
        <taxon>Spiralia</taxon>
        <taxon>Gnathifera</taxon>
        <taxon>Rotifera</taxon>
        <taxon>Eurotatoria</taxon>
        <taxon>Monogononta</taxon>
        <taxon>Pseudotrocha</taxon>
        <taxon>Ploima</taxon>
        <taxon>Brachionidae</taxon>
        <taxon>Brachionus</taxon>
    </lineage>
</organism>
<evidence type="ECO:0000313" key="1">
    <source>
        <dbReference type="EMBL" id="RNA45158.1"/>
    </source>
</evidence>
<name>A0A3M7TBK2_BRAPC</name>
<dbReference type="EMBL" id="REGN01000013">
    <property type="protein sequence ID" value="RNA45158.1"/>
    <property type="molecule type" value="Genomic_DNA"/>
</dbReference>
<proteinExistence type="predicted"/>
<accession>A0A3M7TBK2</accession>
<evidence type="ECO:0000313" key="2">
    <source>
        <dbReference type="Proteomes" id="UP000276133"/>
    </source>
</evidence>
<sequence>MIIIANDDILKERFQKNFGNIFLHLEEPDAFLNPILMATQSPIPIYFAENLSSIILPKPKLENDGPKLEIEKFSDKIGLKMIHHELSSDLLVIDQPYKIVYIEGTDTQFYKEEKKISKSKNLKKFSFKKNETKIREEDQE</sequence>
<gene>
    <name evidence="1" type="ORF">BpHYR1_026338</name>
</gene>